<feature type="non-terminal residue" evidence="2">
    <location>
        <position position="1"/>
    </location>
</feature>
<keyword evidence="1" id="KW-0812">Transmembrane</keyword>
<gene>
    <name evidence="2" type="primary">SHW1</name>
    <name evidence="2" type="ORF">CR513_23730</name>
</gene>
<keyword evidence="1" id="KW-0472">Membrane</keyword>
<dbReference type="Proteomes" id="UP000257109">
    <property type="component" value="Unassembled WGS sequence"/>
</dbReference>
<dbReference type="InterPro" id="IPR039324">
    <property type="entry name" value="SHW1"/>
</dbReference>
<dbReference type="EMBL" id="QJKJ01004492">
    <property type="protein sequence ID" value="RDX93946.1"/>
    <property type="molecule type" value="Genomic_DNA"/>
</dbReference>
<sequence>MARGQVMSFSVTIKSPFLTLNSHFRASPIAFSTHHAYNSSQRFSNLCLSKGRRNFAHDPRTWVRPIVEEDDDENDDDRSLDLLVRFVENVFKKVSKRARKAVRSVLPFPISTHLVGLIDSCTTYLYRKSASAHFLGDKTSLLIQVGFSVNGILMLAFLWILKAFLQVVCTLGSVVFVSILLIRRIWSGVSFLQESRHQKMDELDAWNGAQPVT</sequence>
<reference evidence="2" key="1">
    <citation type="submission" date="2018-05" db="EMBL/GenBank/DDBJ databases">
        <title>Draft genome of Mucuna pruriens seed.</title>
        <authorList>
            <person name="Nnadi N.E."/>
            <person name="Vos R."/>
            <person name="Hasami M.H."/>
            <person name="Devisetty U.K."/>
            <person name="Aguiy J.C."/>
        </authorList>
    </citation>
    <scope>NUCLEOTIDE SEQUENCE [LARGE SCALE GENOMIC DNA]</scope>
    <source>
        <strain evidence="2">JCA_2017</strain>
    </source>
</reference>
<evidence type="ECO:0000313" key="3">
    <source>
        <dbReference type="Proteomes" id="UP000257109"/>
    </source>
</evidence>
<evidence type="ECO:0000313" key="2">
    <source>
        <dbReference type="EMBL" id="RDX93946.1"/>
    </source>
</evidence>
<comment type="caution">
    <text evidence="2">The sequence shown here is derived from an EMBL/GenBank/DDBJ whole genome shotgun (WGS) entry which is preliminary data.</text>
</comment>
<dbReference type="STRING" id="157652.A0A371GU22"/>
<feature type="transmembrane region" description="Helical" evidence="1">
    <location>
        <begin position="105"/>
        <end position="126"/>
    </location>
</feature>
<keyword evidence="3" id="KW-1185">Reference proteome</keyword>
<dbReference type="GO" id="GO:0009787">
    <property type="term" value="P:regulation of abscisic acid-activated signaling pathway"/>
    <property type="evidence" value="ECO:0007669"/>
    <property type="project" value="InterPro"/>
</dbReference>
<organism evidence="2 3">
    <name type="scientific">Mucuna pruriens</name>
    <name type="common">Velvet bean</name>
    <name type="synonym">Dolichos pruriens</name>
    <dbReference type="NCBI Taxonomy" id="157652"/>
    <lineage>
        <taxon>Eukaryota</taxon>
        <taxon>Viridiplantae</taxon>
        <taxon>Streptophyta</taxon>
        <taxon>Embryophyta</taxon>
        <taxon>Tracheophyta</taxon>
        <taxon>Spermatophyta</taxon>
        <taxon>Magnoliopsida</taxon>
        <taxon>eudicotyledons</taxon>
        <taxon>Gunneridae</taxon>
        <taxon>Pentapetalae</taxon>
        <taxon>rosids</taxon>
        <taxon>fabids</taxon>
        <taxon>Fabales</taxon>
        <taxon>Fabaceae</taxon>
        <taxon>Papilionoideae</taxon>
        <taxon>50 kb inversion clade</taxon>
        <taxon>NPAAA clade</taxon>
        <taxon>indigoferoid/millettioid clade</taxon>
        <taxon>Phaseoleae</taxon>
        <taxon>Mucuna</taxon>
    </lineage>
</organism>
<dbReference type="PANTHER" id="PTHR35474:SF1">
    <property type="entry name" value="ATP PHOSPHORIBOSYLTRANSFERASE REGULATORY SUBUNIT"/>
    <property type="match status" value="1"/>
</dbReference>
<protein>
    <submittedName>
        <fullName evidence="2">Protein SHORT HYPOCOTYL IN WHITE LIGHT 1</fullName>
    </submittedName>
</protein>
<feature type="transmembrane region" description="Helical" evidence="1">
    <location>
        <begin position="168"/>
        <end position="186"/>
    </location>
</feature>
<feature type="transmembrane region" description="Helical" evidence="1">
    <location>
        <begin position="141"/>
        <end position="161"/>
    </location>
</feature>
<proteinExistence type="predicted"/>
<keyword evidence="1" id="KW-1133">Transmembrane helix</keyword>
<accession>A0A371GU22</accession>
<name>A0A371GU22_MUCPR</name>
<dbReference type="OrthoDB" id="1931195at2759"/>
<dbReference type="GO" id="GO:0010100">
    <property type="term" value="P:negative regulation of photomorphogenesis"/>
    <property type="evidence" value="ECO:0007669"/>
    <property type="project" value="InterPro"/>
</dbReference>
<dbReference type="PANTHER" id="PTHR35474">
    <property type="entry name" value="ATP PHOSPHORIBOSYLTRANSFERASE REGULATORY SUBUNIT"/>
    <property type="match status" value="1"/>
</dbReference>
<evidence type="ECO:0000256" key="1">
    <source>
        <dbReference type="SAM" id="Phobius"/>
    </source>
</evidence>
<dbReference type="AlphaFoldDB" id="A0A371GU22"/>